<evidence type="ECO:0000313" key="2">
    <source>
        <dbReference type="EMBL" id="OLP76223.1"/>
    </source>
</evidence>
<dbReference type="OrthoDB" id="7410852at2759"/>
<accession>A0A1Q9BZX3</accession>
<keyword evidence="2" id="KW-0548">Nucleotidyltransferase</keyword>
<dbReference type="Pfam" id="PF14318">
    <property type="entry name" value="Mononeg_mRNAcap"/>
    <property type="match status" value="1"/>
</dbReference>
<dbReference type="InterPro" id="IPR026890">
    <property type="entry name" value="Mononeg_mRNAcap"/>
</dbReference>
<sequence>MTDISAFRSCGIFRRADHSAVQVAWWSALPLGVALSLLSGRQRLASSDPDWVQEGCPLSPSLLLHWLSDLPEARKLLNAIEKKVYWPVKAKSIEPLVMDPQGVLFGTSASSLAPLKEGILEELRAPGPKVVTQVGRLGDAHMAAFGRLFFLVQKSERSNGAACPTQLAQEMRDYCWGDEVCGMECDEGNTPAPGDGLSIVGVTVPHPSEQCCVRTVSQAADINPRSGPYPPYTGSETKEKIVSKLFNIPVLDGALFDASRLILIAGWASTPGSDLFELLCTFARSRCLFPPEIISLFAGTITSGSIDHRLHDPVSAHGTALNMRYNHTTHIALATDGLSAYTRKSDNFLIHFQGWFLLVMAALSVEAAVEARKSSGLQRVHELTAACSGCMQKAYDGIYTLAQGENFDISTDSRSRILVSAAARPSEGCAGVTEAKLRVVAVCSPSTGDSSTSDYDRAIGDQLIRAARKSGGSSLYPSLVRPARGAPAVRVRDFAEADPRGVGVAFGDNLIRDAFMPCLRTLKLGGPAALVQELSRCTPNWVFSSVETFLSVDGVEDKIEAMFEEIGADALDIYTPSGAASYMRSIAIKRACDLFACTNESPPNVPKSLFFYSDSDDLDRRIVSDLTMQMGVTILKCGVSHKDAWSACSEFKSSLTNAKEAREDSIVDSDIATAIFYALNRIGMLDSTRRVVMSPLLRVTTVQSDVWISAMRGRYPMNVAIALGDLGIVSVDPTPLTNKGNHFYTSMLSRPRGSVSSSFYKAIEIFVREAPTLTHAVCVGEGSGSIAESIGSDPSNNALTYQSLTRPEDFIEGKVARWCPPCLKLTAAERKLYALSGSLCGPSDLTTFACFDWLSTAIGHGVDRFGKVTIMTCDAFIKGKSSSVKEWLEMATTLGALCARHMAGVGMLIVKCFGTHPELLSGFCSMLGAHFGVINVVAPAYWGSNTTEVCVICRGVDTGATSRMTVNWDQEIGKWWFVGARTTFTGEEFAHEGRERAATVMNRVLAELDVVRDYAKISHPLRLRQCA</sequence>
<dbReference type="Proteomes" id="UP000186817">
    <property type="component" value="Unassembled WGS sequence"/>
</dbReference>
<reference evidence="2 3" key="1">
    <citation type="submission" date="2016-02" db="EMBL/GenBank/DDBJ databases">
        <title>Genome analysis of coral dinoflagellate symbionts highlights evolutionary adaptations to a symbiotic lifestyle.</title>
        <authorList>
            <person name="Aranda M."/>
            <person name="Li Y."/>
            <person name="Liew Y.J."/>
            <person name="Baumgarten S."/>
            <person name="Simakov O."/>
            <person name="Wilson M."/>
            <person name="Piel J."/>
            <person name="Ashoor H."/>
            <person name="Bougouffa S."/>
            <person name="Bajic V.B."/>
            <person name="Ryu T."/>
            <person name="Ravasi T."/>
            <person name="Bayer T."/>
            <person name="Micklem G."/>
            <person name="Kim H."/>
            <person name="Bhak J."/>
            <person name="Lajeunesse T.C."/>
            <person name="Voolstra C.R."/>
        </authorList>
    </citation>
    <scope>NUCLEOTIDE SEQUENCE [LARGE SCALE GENOMIC DNA]</scope>
    <source>
        <strain evidence="2 3">CCMP2467</strain>
    </source>
</reference>
<keyword evidence="3" id="KW-1185">Reference proteome</keyword>
<keyword evidence="2" id="KW-0808">Transferase</keyword>
<keyword evidence="2" id="KW-0696">RNA-directed RNA polymerase</keyword>
<dbReference type="AlphaFoldDB" id="A0A1Q9BZX3"/>
<dbReference type="EMBL" id="LSRX01002096">
    <property type="protein sequence ID" value="OLP76223.1"/>
    <property type="molecule type" value="Genomic_DNA"/>
</dbReference>
<organism evidence="2 3">
    <name type="scientific">Symbiodinium microadriaticum</name>
    <name type="common">Dinoflagellate</name>
    <name type="synonym">Zooxanthella microadriatica</name>
    <dbReference type="NCBI Taxonomy" id="2951"/>
    <lineage>
        <taxon>Eukaryota</taxon>
        <taxon>Sar</taxon>
        <taxon>Alveolata</taxon>
        <taxon>Dinophyceae</taxon>
        <taxon>Suessiales</taxon>
        <taxon>Symbiodiniaceae</taxon>
        <taxon>Symbiodinium</taxon>
    </lineage>
</organism>
<comment type="caution">
    <text evidence="2">The sequence shown here is derived from an EMBL/GenBank/DDBJ whole genome shotgun (WGS) entry which is preliminary data.</text>
</comment>
<protein>
    <submittedName>
        <fullName evidence="2">RNA-directed RNA polymerase L</fullName>
    </submittedName>
</protein>
<dbReference type="GO" id="GO:0003968">
    <property type="term" value="F:RNA-directed RNA polymerase activity"/>
    <property type="evidence" value="ECO:0007669"/>
    <property type="project" value="UniProtKB-KW"/>
</dbReference>
<evidence type="ECO:0000313" key="3">
    <source>
        <dbReference type="Proteomes" id="UP000186817"/>
    </source>
</evidence>
<gene>
    <name evidence="2" type="primary">L</name>
    <name evidence="2" type="ORF">AK812_SmicGene43873</name>
</gene>
<name>A0A1Q9BZX3_SYMMI</name>
<evidence type="ECO:0000259" key="1">
    <source>
        <dbReference type="Pfam" id="PF14318"/>
    </source>
</evidence>
<proteinExistence type="predicted"/>
<feature type="domain" description="Mononegavirales mRNA-capping" evidence="1">
    <location>
        <begin position="163"/>
        <end position="393"/>
    </location>
</feature>